<feature type="non-terminal residue" evidence="1">
    <location>
        <position position="46"/>
    </location>
</feature>
<dbReference type="Proteomes" id="UP000789901">
    <property type="component" value="Unassembled WGS sequence"/>
</dbReference>
<proteinExistence type="predicted"/>
<dbReference type="EMBL" id="CAJVQB010069389">
    <property type="protein sequence ID" value="CAG8842561.1"/>
    <property type="molecule type" value="Genomic_DNA"/>
</dbReference>
<reference evidence="1 2" key="1">
    <citation type="submission" date="2021-06" db="EMBL/GenBank/DDBJ databases">
        <authorList>
            <person name="Kallberg Y."/>
            <person name="Tangrot J."/>
            <person name="Rosling A."/>
        </authorList>
    </citation>
    <scope>NUCLEOTIDE SEQUENCE [LARGE SCALE GENOMIC DNA]</scope>
    <source>
        <strain evidence="1 2">120-4 pot B 10/14</strain>
    </source>
</reference>
<accession>A0ABN7WXB5</accession>
<keyword evidence="2" id="KW-1185">Reference proteome</keyword>
<protein>
    <submittedName>
        <fullName evidence="1">1010_t:CDS:1</fullName>
    </submittedName>
</protein>
<evidence type="ECO:0000313" key="1">
    <source>
        <dbReference type="EMBL" id="CAG8842561.1"/>
    </source>
</evidence>
<organism evidence="1 2">
    <name type="scientific">Gigaspora margarita</name>
    <dbReference type="NCBI Taxonomy" id="4874"/>
    <lineage>
        <taxon>Eukaryota</taxon>
        <taxon>Fungi</taxon>
        <taxon>Fungi incertae sedis</taxon>
        <taxon>Mucoromycota</taxon>
        <taxon>Glomeromycotina</taxon>
        <taxon>Glomeromycetes</taxon>
        <taxon>Diversisporales</taxon>
        <taxon>Gigasporaceae</taxon>
        <taxon>Gigaspora</taxon>
    </lineage>
</organism>
<name>A0ABN7WXB5_GIGMA</name>
<evidence type="ECO:0000313" key="2">
    <source>
        <dbReference type="Proteomes" id="UP000789901"/>
    </source>
</evidence>
<sequence>MAIRVNDHDECYVMIKGVFKHRNNNDCYYPFVYVEWFEYTSRKYIK</sequence>
<gene>
    <name evidence="1" type="ORF">GMARGA_LOCUS36051</name>
</gene>
<comment type="caution">
    <text evidence="1">The sequence shown here is derived from an EMBL/GenBank/DDBJ whole genome shotgun (WGS) entry which is preliminary data.</text>
</comment>